<protein>
    <submittedName>
        <fullName evidence="2">Uncharacterized protein</fullName>
    </submittedName>
</protein>
<accession>A0A7S1FWH0</accession>
<organism evidence="2">
    <name type="scientific">Corethron hystrix</name>
    <dbReference type="NCBI Taxonomy" id="216773"/>
    <lineage>
        <taxon>Eukaryota</taxon>
        <taxon>Sar</taxon>
        <taxon>Stramenopiles</taxon>
        <taxon>Ochrophyta</taxon>
        <taxon>Bacillariophyta</taxon>
        <taxon>Coscinodiscophyceae</taxon>
        <taxon>Corethrophycidae</taxon>
        <taxon>Corethrales</taxon>
        <taxon>Corethraceae</taxon>
        <taxon>Corethron</taxon>
    </lineage>
</organism>
<feature type="region of interest" description="Disordered" evidence="1">
    <location>
        <begin position="41"/>
        <end position="93"/>
    </location>
</feature>
<proteinExistence type="predicted"/>
<evidence type="ECO:0000256" key="1">
    <source>
        <dbReference type="SAM" id="MobiDB-lite"/>
    </source>
</evidence>
<sequence length="445" mass="47985">MFLTLGNPYVLVNYPRSYYESGGININCAENPKMMEATSVVSDPAPKLPNPSTNEKDIDDDDGITKKILQGPSSAEHKNDGNDATAGGVARAASRTAIHEGTLAAKRTALGSMKKMPFKLKSGLKGSRFEKSVRPSRGPRVRHVAKASDATSSGIDLMDVIVESDPGTMTSSDKLVGNKRKKMALVARGSEFLRRTPAICFGVVRGAVPGMVAFETQESVVEKLKDASLELSWRSHGAYFVAGAFSGLAYGFSNIFFDLLTEKTQQYWRRWMLDVSMTSLNPASQKTVKPTTLSPSTNAILRGHIMSYAMLFGTYDMLRVRLLQIAFGPGSQAYIEMNDYTSDAQVSTKHMAAIAGAGGLAGQCQHIIGHVFTGAVGTNIRLSPKVEYGPDAFTVKKFKGANFARKLLPLLPTSKSVAFAFPPGAIGFLAYEYGKILTNGLSKNP</sequence>
<reference evidence="2" key="1">
    <citation type="submission" date="2021-01" db="EMBL/GenBank/DDBJ databases">
        <authorList>
            <person name="Corre E."/>
            <person name="Pelletier E."/>
            <person name="Niang G."/>
            <person name="Scheremetjew M."/>
            <person name="Finn R."/>
            <person name="Kale V."/>
            <person name="Holt S."/>
            <person name="Cochrane G."/>
            <person name="Meng A."/>
            <person name="Brown T."/>
            <person name="Cohen L."/>
        </authorList>
    </citation>
    <scope>NUCLEOTIDE SEQUENCE</scope>
    <source>
        <strain evidence="2">308</strain>
    </source>
</reference>
<dbReference type="AlphaFoldDB" id="A0A7S1FWH0"/>
<dbReference type="EMBL" id="HBFR01025916">
    <property type="protein sequence ID" value="CAD8891447.1"/>
    <property type="molecule type" value="Transcribed_RNA"/>
</dbReference>
<gene>
    <name evidence="2" type="ORF">CHYS00102_LOCUS18653</name>
</gene>
<evidence type="ECO:0000313" key="2">
    <source>
        <dbReference type="EMBL" id="CAD8891447.1"/>
    </source>
</evidence>
<name>A0A7S1FWH0_9STRA</name>